<keyword evidence="11 18" id="KW-0808">Transferase</keyword>
<dbReference type="InterPro" id="IPR020621">
    <property type="entry name" value="ATP-PRT_HisG_long"/>
</dbReference>
<protein>
    <recommendedName>
        <fullName evidence="7 18">ATP phosphoribosyltransferase</fullName>
        <shortName evidence="18">ATP-PRT</shortName>
        <shortName evidence="18">ATP-PRTase</shortName>
        <ecNumber evidence="6 18">2.4.2.17</ecNumber>
    </recommendedName>
</protein>
<evidence type="ECO:0000256" key="16">
    <source>
        <dbReference type="ARBA" id="ARBA00023102"/>
    </source>
</evidence>
<evidence type="ECO:0000256" key="7">
    <source>
        <dbReference type="ARBA" id="ARBA00020998"/>
    </source>
</evidence>
<comment type="cofactor">
    <cofactor evidence="2 18">
        <name>Mg(2+)</name>
        <dbReference type="ChEBI" id="CHEBI:18420"/>
    </cofactor>
</comment>
<dbReference type="GO" id="GO:0000287">
    <property type="term" value="F:magnesium ion binding"/>
    <property type="evidence" value="ECO:0007669"/>
    <property type="project" value="UniProtKB-UniRule"/>
</dbReference>
<dbReference type="HAMAP" id="MF_00079">
    <property type="entry name" value="HisG_Long"/>
    <property type="match status" value="1"/>
</dbReference>
<keyword evidence="12 18" id="KW-0479">Metal-binding</keyword>
<dbReference type="Pfam" id="PF01634">
    <property type="entry name" value="HisG"/>
    <property type="match status" value="1"/>
</dbReference>
<dbReference type="GO" id="GO:0000105">
    <property type="term" value="P:L-histidine biosynthetic process"/>
    <property type="evidence" value="ECO:0007669"/>
    <property type="project" value="UniProtKB-UniRule"/>
</dbReference>
<dbReference type="Pfam" id="PF08029">
    <property type="entry name" value="HisG_C"/>
    <property type="match status" value="1"/>
</dbReference>
<comment type="subcellular location">
    <subcellularLocation>
        <location evidence="3 18">Cytoplasm</location>
    </subcellularLocation>
</comment>
<feature type="domain" description="ATP phosphoribosyltransferase catalytic" evidence="19">
    <location>
        <begin position="51"/>
        <end position="212"/>
    </location>
</feature>
<evidence type="ECO:0000256" key="6">
    <source>
        <dbReference type="ARBA" id="ARBA00011946"/>
    </source>
</evidence>
<evidence type="ECO:0000256" key="4">
    <source>
        <dbReference type="ARBA" id="ARBA00004667"/>
    </source>
</evidence>
<dbReference type="InterPro" id="IPR013115">
    <property type="entry name" value="HisG_C"/>
</dbReference>
<dbReference type="EC" id="2.4.2.17" evidence="6 18"/>
<dbReference type="SUPFAM" id="SSF53850">
    <property type="entry name" value="Periplasmic binding protein-like II"/>
    <property type="match status" value="1"/>
</dbReference>
<name>A0A2N9L2E7_9BACT</name>
<evidence type="ECO:0000256" key="15">
    <source>
        <dbReference type="ARBA" id="ARBA00022842"/>
    </source>
</evidence>
<keyword evidence="14 18" id="KW-0067">ATP-binding</keyword>
<evidence type="ECO:0000256" key="8">
    <source>
        <dbReference type="ARBA" id="ARBA00022490"/>
    </source>
</evidence>
<dbReference type="OrthoDB" id="9801867at2"/>
<dbReference type="InterPro" id="IPR013820">
    <property type="entry name" value="ATP_PRibTrfase_cat"/>
</dbReference>
<dbReference type="Gene3D" id="3.30.70.120">
    <property type="match status" value="1"/>
</dbReference>
<evidence type="ECO:0000256" key="12">
    <source>
        <dbReference type="ARBA" id="ARBA00022723"/>
    </source>
</evidence>
<organism evidence="21 22">
    <name type="scientific">Candidatus Sulfuritelmatomonas gaucii</name>
    <dbReference type="NCBI Taxonomy" id="2043161"/>
    <lineage>
        <taxon>Bacteria</taxon>
        <taxon>Pseudomonadati</taxon>
        <taxon>Acidobacteriota</taxon>
        <taxon>Terriglobia</taxon>
        <taxon>Terriglobales</taxon>
        <taxon>Acidobacteriaceae</taxon>
        <taxon>Candidatus Sulfuritelmatomonas</taxon>
    </lineage>
</organism>
<dbReference type="InterPro" id="IPR011322">
    <property type="entry name" value="N-reg_PII-like_a/b"/>
</dbReference>
<evidence type="ECO:0000256" key="17">
    <source>
        <dbReference type="ARBA" id="ARBA00024861"/>
    </source>
</evidence>
<evidence type="ECO:0000256" key="1">
    <source>
        <dbReference type="ARBA" id="ARBA00000915"/>
    </source>
</evidence>
<dbReference type="InterPro" id="IPR015867">
    <property type="entry name" value="N-reg_PII/ATP_PRibTrfase_C"/>
</dbReference>
<dbReference type="InterPro" id="IPR001348">
    <property type="entry name" value="ATP_PRibTrfase_HisG"/>
</dbReference>
<dbReference type="GO" id="GO:0003879">
    <property type="term" value="F:ATP phosphoribosyltransferase activity"/>
    <property type="evidence" value="ECO:0007669"/>
    <property type="project" value="UniProtKB-UniRule"/>
</dbReference>
<keyword evidence="15 18" id="KW-0460">Magnesium</keyword>
<dbReference type="GO" id="GO:0005737">
    <property type="term" value="C:cytoplasm"/>
    <property type="evidence" value="ECO:0007669"/>
    <property type="project" value="UniProtKB-SubCell"/>
</dbReference>
<evidence type="ECO:0000256" key="11">
    <source>
        <dbReference type="ARBA" id="ARBA00022679"/>
    </source>
</evidence>
<evidence type="ECO:0000259" key="19">
    <source>
        <dbReference type="Pfam" id="PF01634"/>
    </source>
</evidence>
<gene>
    <name evidence="18 21" type="primary">hisG</name>
    <name evidence="21" type="ORF">SBA5_10067</name>
</gene>
<dbReference type="PANTHER" id="PTHR21403:SF10">
    <property type="entry name" value="ATP PHOSPHORIBOSYLTRANSFERASE"/>
    <property type="match status" value="1"/>
</dbReference>
<feature type="domain" description="Histidine biosynthesis HisG C-terminal" evidence="20">
    <location>
        <begin position="216"/>
        <end position="288"/>
    </location>
</feature>
<proteinExistence type="inferred from homology"/>
<keyword evidence="10 18" id="KW-0328">Glycosyltransferase</keyword>
<sequence>MADKLRLGIPKGSLQEATIALFKRAGWNIYADGRSYFPSIDDSEIECMLIRAQEMARYVDHGVLDAGLTGIDWVVESGLEVESVTTLTYAKQSRRKVRWVLAVPESSGYEKAEDLEGKIIATELVETSKRYFAAKGVNVKVEFSWGATEVKPPMLADAIVEVTETGSSLKANHLKIIDTVMESETHLIAGKAALADAWKRQKIDQIATMLRGAIDAQSQVGLMLNVKRGDLEAVLAVLPALNSPTISQLSDSEWVAVNTILEERVARDVIPRLKAAGGAGIVEYPLNKVVL</sequence>
<evidence type="ECO:0000256" key="14">
    <source>
        <dbReference type="ARBA" id="ARBA00022840"/>
    </source>
</evidence>
<evidence type="ECO:0000256" key="9">
    <source>
        <dbReference type="ARBA" id="ARBA00022605"/>
    </source>
</evidence>
<dbReference type="EMBL" id="OKRB01000001">
    <property type="protein sequence ID" value="SPE17381.1"/>
    <property type="molecule type" value="Genomic_DNA"/>
</dbReference>
<reference evidence="22" key="1">
    <citation type="submission" date="2018-02" db="EMBL/GenBank/DDBJ databases">
        <authorList>
            <person name="Hausmann B."/>
        </authorList>
    </citation>
    <scope>NUCLEOTIDE SEQUENCE [LARGE SCALE GENOMIC DNA]</scope>
    <source>
        <strain evidence="22">Peat soil MAG SbA5</strain>
    </source>
</reference>
<comment type="similarity">
    <text evidence="5 18">Belongs to the ATP phosphoribosyltransferase family. Long subfamily.</text>
</comment>
<comment type="catalytic activity">
    <reaction evidence="1 18">
        <text>1-(5-phospho-beta-D-ribosyl)-ATP + diphosphate = 5-phospho-alpha-D-ribose 1-diphosphate + ATP</text>
        <dbReference type="Rhea" id="RHEA:18473"/>
        <dbReference type="ChEBI" id="CHEBI:30616"/>
        <dbReference type="ChEBI" id="CHEBI:33019"/>
        <dbReference type="ChEBI" id="CHEBI:58017"/>
        <dbReference type="ChEBI" id="CHEBI:73183"/>
        <dbReference type="EC" id="2.4.2.17"/>
    </reaction>
</comment>
<keyword evidence="8 18" id="KW-0963">Cytoplasm</keyword>
<comment type="activity regulation">
    <text evidence="18">Feedback inhibited by histidine.</text>
</comment>
<evidence type="ECO:0000313" key="22">
    <source>
        <dbReference type="Proteomes" id="UP000239735"/>
    </source>
</evidence>
<dbReference type="AlphaFoldDB" id="A0A2N9L2E7"/>
<evidence type="ECO:0000259" key="20">
    <source>
        <dbReference type="Pfam" id="PF08029"/>
    </source>
</evidence>
<comment type="pathway">
    <text evidence="4 18">Amino-acid biosynthesis; L-histidine biosynthesis; L-histidine from 5-phospho-alpha-D-ribose 1-diphosphate: step 1/9.</text>
</comment>
<evidence type="ECO:0000256" key="13">
    <source>
        <dbReference type="ARBA" id="ARBA00022741"/>
    </source>
</evidence>
<accession>A0A2N9L2E7</accession>
<dbReference type="SUPFAM" id="SSF54913">
    <property type="entry name" value="GlnB-like"/>
    <property type="match status" value="1"/>
</dbReference>
<evidence type="ECO:0000256" key="2">
    <source>
        <dbReference type="ARBA" id="ARBA00001946"/>
    </source>
</evidence>
<dbReference type="Proteomes" id="UP000239735">
    <property type="component" value="Unassembled WGS sequence"/>
</dbReference>
<comment type="function">
    <text evidence="17 18">Catalyzes the condensation of ATP and 5-phosphoribose 1-diphosphate to form N'-(5'-phosphoribosyl)-ATP (PR-ATP). Has a crucial role in the pathway because the rate of histidine biosynthesis seems to be controlled primarily by regulation of HisG enzymatic activity.</text>
</comment>
<evidence type="ECO:0000256" key="10">
    <source>
        <dbReference type="ARBA" id="ARBA00022676"/>
    </source>
</evidence>
<keyword evidence="13 18" id="KW-0547">Nucleotide-binding</keyword>
<dbReference type="FunFam" id="3.30.70.120:FF:000002">
    <property type="entry name" value="ATP phosphoribosyltransferase"/>
    <property type="match status" value="1"/>
</dbReference>
<evidence type="ECO:0000256" key="18">
    <source>
        <dbReference type="HAMAP-Rule" id="MF_00079"/>
    </source>
</evidence>
<evidence type="ECO:0000256" key="5">
    <source>
        <dbReference type="ARBA" id="ARBA00007955"/>
    </source>
</evidence>
<dbReference type="NCBIfam" id="TIGR00070">
    <property type="entry name" value="hisG"/>
    <property type="match status" value="1"/>
</dbReference>
<dbReference type="PANTHER" id="PTHR21403">
    <property type="entry name" value="ATP PHOSPHORIBOSYLTRANSFERASE ATP-PRTASE"/>
    <property type="match status" value="1"/>
</dbReference>
<evidence type="ECO:0000256" key="3">
    <source>
        <dbReference type="ARBA" id="ARBA00004496"/>
    </source>
</evidence>
<dbReference type="CDD" id="cd13593">
    <property type="entry name" value="PBP2_HisGL3"/>
    <property type="match status" value="1"/>
</dbReference>
<evidence type="ECO:0000313" key="21">
    <source>
        <dbReference type="EMBL" id="SPE17381.1"/>
    </source>
</evidence>
<dbReference type="UniPathway" id="UPA00031">
    <property type="reaction ID" value="UER00006"/>
</dbReference>
<dbReference type="Gene3D" id="3.40.190.10">
    <property type="entry name" value="Periplasmic binding protein-like II"/>
    <property type="match status" value="2"/>
</dbReference>
<keyword evidence="16 18" id="KW-0368">Histidine biosynthesis</keyword>
<dbReference type="NCBIfam" id="TIGR03455">
    <property type="entry name" value="HisG_C-term"/>
    <property type="match status" value="1"/>
</dbReference>
<keyword evidence="9 18" id="KW-0028">Amino-acid biosynthesis</keyword>
<dbReference type="GO" id="GO:0005524">
    <property type="term" value="F:ATP binding"/>
    <property type="evidence" value="ECO:0007669"/>
    <property type="project" value="UniProtKB-KW"/>
</dbReference>